<sequence>MDFQEEPSSMSMLENLHKHFENAGKAFKDRVCLDCDFSAATYYRKVSSLKYANLTRAERDRILEIAEYVVGKLNDCISSYK</sequence>
<evidence type="ECO:0000313" key="2">
    <source>
        <dbReference type="Proteomes" id="UP000278351"/>
    </source>
</evidence>
<dbReference type="OrthoDB" id="672834at2"/>
<proteinExistence type="predicted"/>
<evidence type="ECO:0000313" key="1">
    <source>
        <dbReference type="EMBL" id="RPE05807.1"/>
    </source>
</evidence>
<dbReference type="AlphaFoldDB" id="A0A3N4PNB6"/>
<comment type="caution">
    <text evidence="1">The sequence shown here is derived from an EMBL/GenBank/DDBJ whole genome shotgun (WGS) entry which is preliminary data.</text>
</comment>
<protein>
    <submittedName>
        <fullName evidence="1">Uncharacterized protein</fullName>
    </submittedName>
</protein>
<name>A0A3N4PNB6_9BACT</name>
<keyword evidence="2" id="KW-1185">Reference proteome</keyword>
<dbReference type="EMBL" id="RPDH01000003">
    <property type="protein sequence ID" value="RPE05807.1"/>
    <property type="molecule type" value="Genomic_DNA"/>
</dbReference>
<organism evidence="1 2">
    <name type="scientific">Chitinophaga lutea</name>
    <dbReference type="NCBI Taxonomy" id="2488634"/>
    <lineage>
        <taxon>Bacteria</taxon>
        <taxon>Pseudomonadati</taxon>
        <taxon>Bacteroidota</taxon>
        <taxon>Chitinophagia</taxon>
        <taxon>Chitinophagales</taxon>
        <taxon>Chitinophagaceae</taxon>
        <taxon>Chitinophaga</taxon>
    </lineage>
</organism>
<gene>
    <name evidence="1" type="ORF">EGT74_25940</name>
</gene>
<dbReference type="RefSeq" id="WP_123849460.1">
    <property type="nucleotide sequence ID" value="NZ_RPDH01000003.1"/>
</dbReference>
<dbReference type="Proteomes" id="UP000278351">
    <property type="component" value="Unassembled WGS sequence"/>
</dbReference>
<reference evidence="1 2" key="1">
    <citation type="submission" date="2018-11" db="EMBL/GenBank/DDBJ databases">
        <title>Chitinophaga lutea sp.nov., isolate from arsenic contaminated soil.</title>
        <authorList>
            <person name="Zong Y."/>
        </authorList>
    </citation>
    <scope>NUCLEOTIDE SEQUENCE [LARGE SCALE GENOMIC DNA]</scope>
    <source>
        <strain evidence="1 2">ZY74</strain>
    </source>
</reference>
<accession>A0A3N4PNB6</accession>